<evidence type="ECO:0000313" key="2">
    <source>
        <dbReference type="EMBL" id="URN94532.1"/>
    </source>
</evidence>
<feature type="domain" description="HTH cro/C1-type" evidence="1">
    <location>
        <begin position="7"/>
        <end position="61"/>
    </location>
</feature>
<dbReference type="InterPro" id="IPR010982">
    <property type="entry name" value="Lambda_DNA-bd_dom_sf"/>
</dbReference>
<organism evidence="2 3">
    <name type="scientific">Candidatus Pristimantibacillus lignocellulolyticus</name>
    <dbReference type="NCBI Taxonomy" id="2994561"/>
    <lineage>
        <taxon>Bacteria</taxon>
        <taxon>Bacillati</taxon>
        <taxon>Bacillota</taxon>
        <taxon>Bacilli</taxon>
        <taxon>Bacillales</taxon>
        <taxon>Paenibacillaceae</taxon>
        <taxon>Candidatus Pristimantibacillus</taxon>
    </lineage>
</organism>
<dbReference type="Pfam" id="PF01381">
    <property type="entry name" value="HTH_3"/>
    <property type="match status" value="1"/>
</dbReference>
<evidence type="ECO:0000259" key="1">
    <source>
        <dbReference type="PROSITE" id="PS50943"/>
    </source>
</evidence>
<gene>
    <name evidence="2" type="ORF">NAG76_22390</name>
</gene>
<dbReference type="PROSITE" id="PS50943">
    <property type="entry name" value="HTH_CROC1"/>
    <property type="match status" value="1"/>
</dbReference>
<dbReference type="GO" id="GO:0003677">
    <property type="term" value="F:DNA binding"/>
    <property type="evidence" value="ECO:0007669"/>
    <property type="project" value="InterPro"/>
</dbReference>
<proteinExistence type="predicted"/>
<dbReference type="CDD" id="cd00093">
    <property type="entry name" value="HTH_XRE"/>
    <property type="match status" value="1"/>
</dbReference>
<reference evidence="2" key="1">
    <citation type="submission" date="2022-05" db="EMBL/GenBank/DDBJ databases">
        <title>Novel bacterial taxa in a minimal lignocellulolytic consortium and its capacity to transform plastics disclosed by genome-resolved metagenomics.</title>
        <authorList>
            <person name="Rodriguez C.A.D."/>
            <person name="Diaz-Garcia L."/>
            <person name="Herrera K."/>
            <person name="Tarazona N.A."/>
            <person name="Sproer C."/>
            <person name="Overmann J."/>
            <person name="Jimenez D.J."/>
        </authorList>
    </citation>
    <scope>NUCLEOTIDE SEQUENCE</scope>
    <source>
        <strain evidence="2">MAG5</strain>
    </source>
</reference>
<name>A0A9J6ZEQ2_9BACL</name>
<dbReference type="Gene3D" id="1.10.260.40">
    <property type="entry name" value="lambda repressor-like DNA-binding domains"/>
    <property type="match status" value="1"/>
</dbReference>
<dbReference type="SMART" id="SM00530">
    <property type="entry name" value="HTH_XRE"/>
    <property type="match status" value="1"/>
</dbReference>
<dbReference type="Proteomes" id="UP001056756">
    <property type="component" value="Chromosome"/>
</dbReference>
<dbReference type="AlphaFoldDB" id="A0A9J6ZEQ2"/>
<accession>A0A9J6ZEQ2</accession>
<sequence length="76" mass="8709">MDMKISVKAARINKKMKASDAAKILGISDNTYSRKENGRNRFYADELARLSQAFEIPLEIFFETECQVFDTNNNSI</sequence>
<dbReference type="SUPFAM" id="SSF47413">
    <property type="entry name" value="lambda repressor-like DNA-binding domains"/>
    <property type="match status" value="1"/>
</dbReference>
<dbReference type="InterPro" id="IPR001387">
    <property type="entry name" value="Cro/C1-type_HTH"/>
</dbReference>
<dbReference type="EMBL" id="CP097899">
    <property type="protein sequence ID" value="URN94532.1"/>
    <property type="molecule type" value="Genomic_DNA"/>
</dbReference>
<protein>
    <submittedName>
        <fullName evidence="2">Helix-turn-helix domain-containing protein</fullName>
    </submittedName>
</protein>
<evidence type="ECO:0000313" key="3">
    <source>
        <dbReference type="Proteomes" id="UP001056756"/>
    </source>
</evidence>
<dbReference type="KEGG" id="plig:NAG76_22390"/>